<dbReference type="Pfam" id="PF14076">
    <property type="entry name" value="DUF4258"/>
    <property type="match status" value="1"/>
</dbReference>
<evidence type="ECO:0008006" key="3">
    <source>
        <dbReference type="Google" id="ProtNLM"/>
    </source>
</evidence>
<dbReference type="RefSeq" id="WP_074664969.1">
    <property type="nucleotide sequence ID" value="NZ_FNNH01000003.1"/>
</dbReference>
<dbReference type="EMBL" id="FNNH01000003">
    <property type="protein sequence ID" value="SDW10796.1"/>
    <property type="molecule type" value="Genomic_DNA"/>
</dbReference>
<reference evidence="1 2" key="1">
    <citation type="submission" date="2016-10" db="EMBL/GenBank/DDBJ databases">
        <authorList>
            <person name="de Groot N.N."/>
        </authorList>
    </citation>
    <scope>NUCLEOTIDE SEQUENCE [LARGE SCALE GENOMIC DNA]</scope>
    <source>
        <strain evidence="1 2">Nm110</strain>
    </source>
</reference>
<dbReference type="AlphaFoldDB" id="A0A1H2QUF4"/>
<protein>
    <recommendedName>
        <fullName evidence="3">DUF4258 domain-containing protein</fullName>
    </recommendedName>
</protein>
<proteinExistence type="predicted"/>
<accession>A0A1H2QUF4</accession>
<organism evidence="1 2">
    <name type="scientific">Nitrosomonas communis</name>
    <dbReference type="NCBI Taxonomy" id="44574"/>
    <lineage>
        <taxon>Bacteria</taxon>
        <taxon>Pseudomonadati</taxon>
        <taxon>Pseudomonadota</taxon>
        <taxon>Betaproteobacteria</taxon>
        <taxon>Nitrosomonadales</taxon>
        <taxon>Nitrosomonadaceae</taxon>
        <taxon>Nitrosomonas</taxon>
    </lineage>
</organism>
<dbReference type="InterPro" id="IPR025354">
    <property type="entry name" value="DUF4258"/>
</dbReference>
<evidence type="ECO:0000313" key="1">
    <source>
        <dbReference type="EMBL" id="SDW10796.1"/>
    </source>
</evidence>
<sequence>MDWIKQCVLAQRYRYSRHGDRERQNDGLSLDEMEQVLLCGRIIEQYADTGRGESCLVAGFTDAGKPVHVICGGMGDGMVIITVYIPTPPKFKNPYERGN</sequence>
<evidence type="ECO:0000313" key="2">
    <source>
        <dbReference type="Proteomes" id="UP000183454"/>
    </source>
</evidence>
<gene>
    <name evidence="1" type="ORF">SAMN05421882_100329</name>
</gene>
<dbReference type="Proteomes" id="UP000183454">
    <property type="component" value="Unassembled WGS sequence"/>
</dbReference>
<name>A0A1H2QUF4_9PROT</name>